<dbReference type="PATRIC" id="fig|1117379.3.peg.2973"/>
<dbReference type="STRING" id="1117379.BABA_14407"/>
<dbReference type="Pfam" id="PF13780">
    <property type="entry name" value="DUF4176"/>
    <property type="match status" value="1"/>
</dbReference>
<organism evidence="1 2">
    <name type="scientific">Neobacillus bataviensis LMG 21833</name>
    <dbReference type="NCBI Taxonomy" id="1117379"/>
    <lineage>
        <taxon>Bacteria</taxon>
        <taxon>Bacillati</taxon>
        <taxon>Bacillota</taxon>
        <taxon>Bacilli</taxon>
        <taxon>Bacillales</taxon>
        <taxon>Bacillaceae</taxon>
        <taxon>Neobacillus</taxon>
    </lineage>
</organism>
<dbReference type="EMBL" id="AJLS01000114">
    <property type="protein sequence ID" value="EKN66657.1"/>
    <property type="molecule type" value="Genomic_DNA"/>
</dbReference>
<dbReference type="InterPro" id="IPR025233">
    <property type="entry name" value="DUF4176"/>
</dbReference>
<evidence type="ECO:0000313" key="2">
    <source>
        <dbReference type="Proteomes" id="UP000006316"/>
    </source>
</evidence>
<protein>
    <recommendedName>
        <fullName evidence="3">DUF4176 domain-containing protein</fullName>
    </recommendedName>
</protein>
<accession>K6D2E7</accession>
<name>K6D2E7_9BACI</name>
<keyword evidence="2" id="KW-1185">Reference proteome</keyword>
<proteinExistence type="predicted"/>
<dbReference type="RefSeq" id="WP_007085877.1">
    <property type="nucleotide sequence ID" value="NZ_AJLS01000114.1"/>
</dbReference>
<dbReference type="AlphaFoldDB" id="K6D2E7"/>
<comment type="caution">
    <text evidence="1">The sequence shown here is derived from an EMBL/GenBank/DDBJ whole genome shotgun (WGS) entry which is preliminary data.</text>
</comment>
<reference evidence="1 2" key="1">
    <citation type="journal article" date="2012" name="Front. Microbiol.">
        <title>Redundancy and modularity in membrane-associated dissimilatory nitrate reduction in Bacillus.</title>
        <authorList>
            <person name="Heylen K."/>
            <person name="Keltjens J."/>
        </authorList>
    </citation>
    <scope>NUCLEOTIDE SEQUENCE [LARGE SCALE GENOMIC DNA]</scope>
    <source>
        <strain evidence="2">LMG 21833T</strain>
    </source>
</reference>
<evidence type="ECO:0000313" key="1">
    <source>
        <dbReference type="EMBL" id="EKN66657.1"/>
    </source>
</evidence>
<dbReference type="Proteomes" id="UP000006316">
    <property type="component" value="Unassembled WGS sequence"/>
</dbReference>
<evidence type="ECO:0008006" key="3">
    <source>
        <dbReference type="Google" id="ProtNLM"/>
    </source>
</evidence>
<dbReference type="eggNOG" id="COG4495">
    <property type="taxonomic scope" value="Bacteria"/>
</dbReference>
<gene>
    <name evidence="1" type="ORF">BABA_14407</name>
</gene>
<dbReference type="OrthoDB" id="5124454at2"/>
<sequence>MDKYLPIGSVVLLEGGTKRVMIYGRRQQELNTKKIWDYIACLYPEGNINEQYMYLFNHDQIEKIYFIGYQDEEEFEFLKENLAEKPV</sequence>